<evidence type="ECO:0000313" key="1">
    <source>
        <dbReference type="EMBL" id="WWD08818.1"/>
    </source>
</evidence>
<proteinExistence type="predicted"/>
<sequence length="550" mass="60681">MPPLFTSTSWTTLVRKIAVAMVYAPKPAVVISKATASKRTVNHIQKVRQVIQSSFPSLSIPSHQLGHSYATIPIKSGPTSASRHFSSSNAAKRLGPVRQGLNAAGSRPRWVNGPSIQANVGLGKARTFVSTTYPSAQSAINGKIPMVFRAFASLIEDEDKNKLSIKGLPKASRYTPYTKNKSKPTSHGRRIRRSEVVKSIDSSFIEDLKHYFPLPSTRLSSEEIISLPLLPETLITEGQITILALPLSPSLEALLIPSQNGYDETEIGISILSKLTKGLISIHNAFSLHSSTRIIPLLNKLESLGVLDYRPPGLAGRVEGEVINDQDDQPDILRLIFYDRSIKDVRTILGESLRDNEQGQWWVLYEDINQREEMELNKEESKEVMENWNSPIIHSTIPASQDKNEQLVFPTLDMSYQQQEGEGEVLFDISESILSTPSESWPSTSSGTPLEVEDQSISMISSISTESLTESLLSRLSSSSDEDQRIWSVYPSDSDSDVESSSVFSQEMEEWNQVDQLLASPAGGEGEEEGEVMVSWSGSGEGFGFLAQPW</sequence>
<dbReference type="GeneID" id="91105733"/>
<name>A0AAX4KRG7_9TREE</name>
<reference evidence="1 2" key="1">
    <citation type="submission" date="2024-01" db="EMBL/GenBank/DDBJ databases">
        <title>Comparative genomics of Cryptococcus and Kwoniella reveals pathogenesis evolution and contrasting modes of karyotype evolution via chromosome fusion or intercentromeric recombination.</title>
        <authorList>
            <person name="Coelho M.A."/>
            <person name="David-Palma M."/>
            <person name="Shea T."/>
            <person name="Bowers K."/>
            <person name="McGinley-Smith S."/>
            <person name="Mohammad A.W."/>
            <person name="Gnirke A."/>
            <person name="Yurkov A.M."/>
            <person name="Nowrousian M."/>
            <person name="Sun S."/>
            <person name="Cuomo C.A."/>
            <person name="Heitman J."/>
        </authorList>
    </citation>
    <scope>NUCLEOTIDE SEQUENCE [LARGE SCALE GENOMIC DNA]</scope>
    <source>
        <strain evidence="1 2">PYCC6329</strain>
    </source>
</reference>
<organism evidence="1 2">
    <name type="scientific">Kwoniella europaea PYCC6329</name>
    <dbReference type="NCBI Taxonomy" id="1423913"/>
    <lineage>
        <taxon>Eukaryota</taxon>
        <taxon>Fungi</taxon>
        <taxon>Dikarya</taxon>
        <taxon>Basidiomycota</taxon>
        <taxon>Agaricomycotina</taxon>
        <taxon>Tremellomycetes</taxon>
        <taxon>Tremellales</taxon>
        <taxon>Cryptococcaceae</taxon>
        <taxon>Kwoniella</taxon>
    </lineage>
</organism>
<dbReference type="Proteomes" id="UP001358614">
    <property type="component" value="Chromosome 2"/>
</dbReference>
<dbReference type="KEGG" id="ker:91105733"/>
<dbReference type="AlphaFoldDB" id="A0AAX4KRG7"/>
<dbReference type="RefSeq" id="XP_066086785.1">
    <property type="nucleotide sequence ID" value="XM_066230688.1"/>
</dbReference>
<dbReference type="EMBL" id="CP144090">
    <property type="protein sequence ID" value="WWD08818.1"/>
    <property type="molecule type" value="Genomic_DNA"/>
</dbReference>
<protein>
    <submittedName>
        <fullName evidence="1">Uncharacterized protein</fullName>
    </submittedName>
</protein>
<gene>
    <name evidence="1" type="ORF">V865_006932</name>
</gene>
<evidence type="ECO:0000313" key="2">
    <source>
        <dbReference type="Proteomes" id="UP001358614"/>
    </source>
</evidence>
<keyword evidence="2" id="KW-1185">Reference proteome</keyword>
<accession>A0AAX4KRG7</accession>